<evidence type="ECO:0000256" key="7">
    <source>
        <dbReference type="ARBA" id="ARBA00022840"/>
    </source>
</evidence>
<gene>
    <name evidence="10" type="ORF">SAMN06265219_11621</name>
</gene>
<accession>A0A521F943</accession>
<sequence length="378" mass="42322">MSDSHKHNRQLLLHAIEGVSRTLELKSLLAKSMEAAQELMRANASSLMLIDRMTGELNVSIPVGPVGSKIKGMTIPKGKGISSWVLENREPYFSNNPAKSEKFWKDLSDDFETKNILCVPLLNSHKEAMGVLQVLNRENGEDFTEADINLLQLFAFHVASAIEKVREVDELNRKMEAREEGLKKVHEQLREELQGIASLLQIEAETMSHANAEKALRSAAARVFTISNAHLLLRDDEHLSNIELGAFINELFAYTSTVFEEDAKQIKVRLEAEKITLPVQSSLPLGLLVNEVLILLFRFAFENQKQGFITIKAAQMGDEYITIDISDNGEGIDIEKAEHQTDVAMGKVLYTLARRLNADLSVRENEDRGTTVTVRCPV</sequence>
<dbReference type="Gene3D" id="3.30.565.10">
    <property type="entry name" value="Histidine kinase-like ATPase, C-terminal domain"/>
    <property type="match status" value="1"/>
</dbReference>
<reference evidence="10 11" key="1">
    <citation type="submission" date="2017-05" db="EMBL/GenBank/DDBJ databases">
        <authorList>
            <person name="Varghese N."/>
            <person name="Submissions S."/>
        </authorList>
    </citation>
    <scope>NUCLEOTIDE SEQUENCE [LARGE SCALE GENOMIC DNA]</scope>
    <source>
        <strain evidence="10 11">DSM 21985</strain>
    </source>
</reference>
<evidence type="ECO:0000313" key="10">
    <source>
        <dbReference type="EMBL" id="SMO92722.1"/>
    </source>
</evidence>
<dbReference type="Pfam" id="PF02518">
    <property type="entry name" value="HATPase_c"/>
    <property type="match status" value="1"/>
</dbReference>
<protein>
    <recommendedName>
        <fullName evidence="2">histidine kinase</fullName>
        <ecNumber evidence="2">2.7.13.3</ecNumber>
    </recommendedName>
</protein>
<feature type="domain" description="GAF" evidence="9">
    <location>
        <begin position="24"/>
        <end position="172"/>
    </location>
</feature>
<evidence type="ECO:0000256" key="2">
    <source>
        <dbReference type="ARBA" id="ARBA00012438"/>
    </source>
</evidence>
<keyword evidence="5" id="KW-0547">Nucleotide-binding</keyword>
<keyword evidence="7" id="KW-0067">ATP-binding</keyword>
<dbReference type="SUPFAM" id="SSF55781">
    <property type="entry name" value="GAF domain-like"/>
    <property type="match status" value="1"/>
</dbReference>
<dbReference type="Proteomes" id="UP000317557">
    <property type="component" value="Unassembled WGS sequence"/>
</dbReference>
<evidence type="ECO:0000256" key="3">
    <source>
        <dbReference type="ARBA" id="ARBA00022553"/>
    </source>
</evidence>
<evidence type="ECO:0000313" key="11">
    <source>
        <dbReference type="Proteomes" id="UP000317557"/>
    </source>
</evidence>
<keyword evidence="11" id="KW-1185">Reference proteome</keyword>
<dbReference type="AlphaFoldDB" id="A0A521F943"/>
<name>A0A521F943_9BACT</name>
<dbReference type="EC" id="2.7.13.3" evidence="2"/>
<keyword evidence="3" id="KW-0597">Phosphoprotein</keyword>
<keyword evidence="4" id="KW-0808">Transferase</keyword>
<dbReference type="Gene3D" id="3.30.450.40">
    <property type="match status" value="1"/>
</dbReference>
<dbReference type="InterPro" id="IPR003018">
    <property type="entry name" value="GAF"/>
</dbReference>
<evidence type="ECO:0000256" key="6">
    <source>
        <dbReference type="ARBA" id="ARBA00022777"/>
    </source>
</evidence>
<evidence type="ECO:0000256" key="5">
    <source>
        <dbReference type="ARBA" id="ARBA00022741"/>
    </source>
</evidence>
<dbReference type="InterPro" id="IPR029016">
    <property type="entry name" value="GAF-like_dom_sf"/>
</dbReference>
<evidence type="ECO:0000256" key="4">
    <source>
        <dbReference type="ARBA" id="ARBA00022679"/>
    </source>
</evidence>
<comment type="catalytic activity">
    <reaction evidence="1">
        <text>ATP + protein L-histidine = ADP + protein N-phospho-L-histidine.</text>
        <dbReference type="EC" id="2.7.13.3"/>
    </reaction>
</comment>
<dbReference type="InterPro" id="IPR036890">
    <property type="entry name" value="HATPase_C_sf"/>
</dbReference>
<dbReference type="InterPro" id="IPR003594">
    <property type="entry name" value="HATPase_dom"/>
</dbReference>
<dbReference type="GO" id="GO:0005524">
    <property type="term" value="F:ATP binding"/>
    <property type="evidence" value="ECO:0007669"/>
    <property type="project" value="UniProtKB-KW"/>
</dbReference>
<dbReference type="SUPFAM" id="SSF55874">
    <property type="entry name" value="ATPase domain of HSP90 chaperone/DNA topoisomerase II/histidine kinase"/>
    <property type="match status" value="1"/>
</dbReference>
<dbReference type="PANTHER" id="PTHR41523">
    <property type="entry name" value="TWO-COMPONENT SYSTEM SENSOR PROTEIN"/>
    <property type="match status" value="1"/>
</dbReference>
<dbReference type="RefSeq" id="WP_142455711.1">
    <property type="nucleotide sequence ID" value="NZ_FXTP01000016.1"/>
</dbReference>
<feature type="coiled-coil region" evidence="8">
    <location>
        <begin position="158"/>
        <end position="192"/>
    </location>
</feature>
<dbReference type="GO" id="GO:0004673">
    <property type="term" value="F:protein histidine kinase activity"/>
    <property type="evidence" value="ECO:0007669"/>
    <property type="project" value="UniProtKB-EC"/>
</dbReference>
<dbReference type="EMBL" id="FXTP01000016">
    <property type="protein sequence ID" value="SMO92722.1"/>
    <property type="molecule type" value="Genomic_DNA"/>
</dbReference>
<dbReference type="InterPro" id="IPR011495">
    <property type="entry name" value="Sig_transdc_His_kin_sub2_dim/P"/>
</dbReference>
<dbReference type="OrthoDB" id="9767435at2"/>
<dbReference type="SMART" id="SM00065">
    <property type="entry name" value="GAF"/>
    <property type="match status" value="1"/>
</dbReference>
<dbReference type="PANTHER" id="PTHR41523:SF8">
    <property type="entry name" value="ETHYLENE RESPONSE SENSOR PROTEIN"/>
    <property type="match status" value="1"/>
</dbReference>
<proteinExistence type="predicted"/>
<organism evidence="10 11">
    <name type="scientific">Gracilimonas mengyeensis</name>
    <dbReference type="NCBI Taxonomy" id="1302730"/>
    <lineage>
        <taxon>Bacteria</taxon>
        <taxon>Pseudomonadati</taxon>
        <taxon>Balneolota</taxon>
        <taxon>Balneolia</taxon>
        <taxon>Balneolales</taxon>
        <taxon>Balneolaceae</taxon>
        <taxon>Gracilimonas</taxon>
    </lineage>
</organism>
<dbReference type="Pfam" id="PF13185">
    <property type="entry name" value="GAF_2"/>
    <property type="match status" value="1"/>
</dbReference>
<keyword evidence="8" id="KW-0175">Coiled coil</keyword>
<dbReference type="Pfam" id="PF07568">
    <property type="entry name" value="HisKA_2"/>
    <property type="match status" value="1"/>
</dbReference>
<evidence type="ECO:0000256" key="8">
    <source>
        <dbReference type="SAM" id="Coils"/>
    </source>
</evidence>
<keyword evidence="6 10" id="KW-0418">Kinase</keyword>
<evidence type="ECO:0000259" key="9">
    <source>
        <dbReference type="SMART" id="SM00065"/>
    </source>
</evidence>
<evidence type="ECO:0000256" key="1">
    <source>
        <dbReference type="ARBA" id="ARBA00000085"/>
    </source>
</evidence>